<evidence type="ECO:0000256" key="1">
    <source>
        <dbReference type="ARBA" id="ARBA00022723"/>
    </source>
</evidence>
<dbReference type="EMBL" id="CAJNNW010034647">
    <property type="protein sequence ID" value="CAE8723412.1"/>
    <property type="molecule type" value="Genomic_DNA"/>
</dbReference>
<feature type="non-terminal residue" evidence="8">
    <location>
        <position position="216"/>
    </location>
</feature>
<feature type="region of interest" description="Disordered" evidence="6">
    <location>
        <begin position="85"/>
        <end position="136"/>
    </location>
</feature>
<feature type="zinc finger region" description="C3H1-type" evidence="5">
    <location>
        <begin position="19"/>
        <end position="46"/>
    </location>
</feature>
<dbReference type="Proteomes" id="UP000626109">
    <property type="component" value="Unassembled WGS sequence"/>
</dbReference>
<evidence type="ECO:0000313" key="8">
    <source>
        <dbReference type="EMBL" id="CAE8723412.1"/>
    </source>
</evidence>
<dbReference type="GO" id="GO:0003729">
    <property type="term" value="F:mRNA binding"/>
    <property type="evidence" value="ECO:0007669"/>
    <property type="project" value="InterPro"/>
</dbReference>
<evidence type="ECO:0000313" key="9">
    <source>
        <dbReference type="Proteomes" id="UP000626109"/>
    </source>
</evidence>
<dbReference type="Pfam" id="PF00642">
    <property type="entry name" value="zf-CCCH"/>
    <property type="match status" value="1"/>
</dbReference>
<keyword evidence="4 5" id="KW-0862">Zinc</keyword>
<dbReference type="PANTHER" id="PTHR12547">
    <property type="entry name" value="CCCH ZINC FINGER/TIS11-RELATED"/>
    <property type="match status" value="1"/>
</dbReference>
<evidence type="ECO:0000256" key="3">
    <source>
        <dbReference type="ARBA" id="ARBA00022771"/>
    </source>
</evidence>
<dbReference type="PANTHER" id="PTHR12547:SF18">
    <property type="entry name" value="PROTEIN TIS11"/>
    <property type="match status" value="1"/>
</dbReference>
<dbReference type="SUPFAM" id="SSF90229">
    <property type="entry name" value="CCCH zinc finger"/>
    <property type="match status" value="1"/>
</dbReference>
<dbReference type="AlphaFoldDB" id="A0A813L6A7"/>
<reference evidence="8" key="1">
    <citation type="submission" date="2021-02" db="EMBL/GenBank/DDBJ databases">
        <authorList>
            <person name="Dougan E. K."/>
            <person name="Rhodes N."/>
            <person name="Thang M."/>
            <person name="Chan C."/>
        </authorList>
    </citation>
    <scope>NUCLEOTIDE SEQUENCE</scope>
</reference>
<keyword evidence="3 5" id="KW-0863">Zinc-finger</keyword>
<evidence type="ECO:0000256" key="4">
    <source>
        <dbReference type="ARBA" id="ARBA00022833"/>
    </source>
</evidence>
<evidence type="ECO:0000256" key="5">
    <source>
        <dbReference type="PROSITE-ProRule" id="PRU00723"/>
    </source>
</evidence>
<feature type="compositionally biased region" description="Low complexity" evidence="6">
    <location>
        <begin position="194"/>
        <end position="216"/>
    </location>
</feature>
<comment type="caution">
    <text evidence="8">The sequence shown here is derived from an EMBL/GenBank/DDBJ whole genome shotgun (WGS) entry which is preliminary data.</text>
</comment>
<evidence type="ECO:0000256" key="2">
    <source>
        <dbReference type="ARBA" id="ARBA00022737"/>
    </source>
</evidence>
<protein>
    <recommendedName>
        <fullName evidence="7">C3H1-type domain-containing protein</fullName>
    </recommendedName>
</protein>
<dbReference type="Gene3D" id="4.10.1000.10">
    <property type="entry name" value="Zinc finger, CCCH-type"/>
    <property type="match status" value="1"/>
</dbReference>
<proteinExistence type="predicted"/>
<keyword evidence="2" id="KW-0677">Repeat</keyword>
<accession>A0A813L6A7</accession>
<feature type="zinc finger region" description="C3H1-type" evidence="5">
    <location>
        <begin position="54"/>
        <end position="81"/>
    </location>
</feature>
<feature type="region of interest" description="Disordered" evidence="6">
    <location>
        <begin position="190"/>
        <end position="216"/>
    </location>
</feature>
<name>A0A813L6A7_POLGL</name>
<dbReference type="InterPro" id="IPR036855">
    <property type="entry name" value="Znf_CCCH_sf"/>
</dbReference>
<dbReference type="InterPro" id="IPR045877">
    <property type="entry name" value="ZFP36-like"/>
</dbReference>
<gene>
    <name evidence="8" type="ORF">PGLA2088_LOCUS43121</name>
</gene>
<evidence type="ECO:0000259" key="7">
    <source>
        <dbReference type="PROSITE" id="PS50103"/>
    </source>
</evidence>
<feature type="domain" description="C3H1-type" evidence="7">
    <location>
        <begin position="19"/>
        <end position="46"/>
    </location>
</feature>
<feature type="domain" description="C3H1-type" evidence="7">
    <location>
        <begin position="54"/>
        <end position="81"/>
    </location>
</feature>
<evidence type="ECO:0000256" key="6">
    <source>
        <dbReference type="SAM" id="MobiDB-lite"/>
    </source>
</evidence>
<dbReference type="SMART" id="SM00356">
    <property type="entry name" value="ZnF_C3H1"/>
    <property type="match status" value="2"/>
</dbReference>
<keyword evidence="1 5" id="KW-0479">Metal-binding</keyword>
<feature type="compositionally biased region" description="Low complexity" evidence="6">
    <location>
        <begin position="87"/>
        <end position="99"/>
    </location>
</feature>
<dbReference type="InterPro" id="IPR000571">
    <property type="entry name" value="Znf_CCCH"/>
</dbReference>
<dbReference type="GO" id="GO:0008270">
    <property type="term" value="F:zinc ion binding"/>
    <property type="evidence" value="ECO:0007669"/>
    <property type="project" value="UniProtKB-KW"/>
</dbReference>
<dbReference type="PROSITE" id="PS50103">
    <property type="entry name" value="ZF_C3H1"/>
    <property type="match status" value="2"/>
</dbReference>
<organism evidence="8 9">
    <name type="scientific">Polarella glacialis</name>
    <name type="common">Dinoflagellate</name>
    <dbReference type="NCBI Taxonomy" id="89957"/>
    <lineage>
        <taxon>Eukaryota</taxon>
        <taxon>Sar</taxon>
        <taxon>Alveolata</taxon>
        <taxon>Dinophyceae</taxon>
        <taxon>Suessiales</taxon>
        <taxon>Suessiaceae</taxon>
        <taxon>Polarella</taxon>
    </lineage>
</organism>
<sequence>MASVAKFSSLPPGRINGQFSKTRLCRFEQLGICVKGLQCPFAHGGKELKDQPDLRCTKLCKQLLTTGYCDIANCPYAHRREELRATGGKAAGAQSGQKSQKARRSKTDREQHQKTTTPPPGLEEFAASPSQPNSEEDYARALAAVLGALPSTLPSSVRQELGMKWLAILAGASNGADVASSAEAYIKSSLSCNSDGTSSTGSGEELLSVGEELASS</sequence>